<evidence type="ECO:0000313" key="1">
    <source>
        <dbReference type="EMBL" id="CEF63037.1"/>
    </source>
</evidence>
<evidence type="ECO:0000313" key="2">
    <source>
        <dbReference type="Proteomes" id="UP000035682"/>
    </source>
</evidence>
<organism evidence="1">
    <name type="scientific">Strongyloides ratti</name>
    <name type="common">Parasitic roundworm</name>
    <dbReference type="NCBI Taxonomy" id="34506"/>
    <lineage>
        <taxon>Eukaryota</taxon>
        <taxon>Metazoa</taxon>
        <taxon>Ecdysozoa</taxon>
        <taxon>Nematoda</taxon>
        <taxon>Chromadorea</taxon>
        <taxon>Rhabditida</taxon>
        <taxon>Tylenchina</taxon>
        <taxon>Panagrolaimomorpha</taxon>
        <taxon>Strongyloidoidea</taxon>
        <taxon>Strongyloididae</taxon>
        <taxon>Strongyloides</taxon>
    </lineage>
</organism>
<keyword evidence="2" id="KW-1185">Reference proteome</keyword>
<accession>A0A090L4I6</accession>
<name>A0A090L4I6_STRRB</name>
<proteinExistence type="predicted"/>
<dbReference type="WBParaSite" id="SRAE_1000130300.1">
    <property type="protein sequence ID" value="SRAE_1000130300.1"/>
    <property type="gene ID" value="WBGene00257907"/>
</dbReference>
<dbReference type="CTD" id="36375402"/>
<evidence type="ECO:0000313" key="4">
    <source>
        <dbReference type="WormBase" id="SRAE_1000130300"/>
    </source>
</evidence>
<gene>
    <name evidence="1 3 4" type="ORF">SRAE_1000130300</name>
</gene>
<protein>
    <submittedName>
        <fullName evidence="1 3">Uncharacterized protein</fullName>
    </submittedName>
</protein>
<dbReference type="AlphaFoldDB" id="A0A090L4I6"/>
<evidence type="ECO:0000313" key="3">
    <source>
        <dbReference type="WBParaSite" id="SRAE_1000130300.1"/>
    </source>
</evidence>
<sequence>MQKPIYLLNRCLFLNNLFSCRTNFIASEIQKKTTNNILSLNLQDNLNKKTIDFSALTSTEDFGLLLNETDVYENKKNNLEIPTQPRILDFYSSLDFYTEAEKQHIDLFSFLDDVVHIEDTETTEDVVKITLDGERINSFNLEKMIEFVKNDDYENVVDELNNKKWPKFANNHHFLNNILKYVIENSSYDEAKRVIDDFAKSDYTAYLQNSVAFCYFTKVLEQEDLKTVINEIKRLKEIFLVDEVSMSANCLEGKEVRKDSDMLAQKIFDKAFEMKYSLLEIEKLWKALLSHNYIFYKSLFFEFAVSKLLEENKYELALMYRERQFSEFLKSSCFSYFYKYFITNNISPKSKEYKEFISKEVKMRNLTSINIDIIVCLLEMDEGERLKNVIKKASFTPLQYKAVLKEMMLKDLNDKFSDFMASFNEKVDKK</sequence>
<dbReference type="WormBase" id="SRAE_1000130300">
    <property type="protein sequence ID" value="SRP06407"/>
    <property type="gene ID" value="WBGene00257907"/>
</dbReference>
<reference evidence="1 2" key="1">
    <citation type="submission" date="2014-09" db="EMBL/GenBank/DDBJ databases">
        <authorList>
            <person name="Martin A.A."/>
        </authorList>
    </citation>
    <scope>NUCLEOTIDE SEQUENCE</scope>
    <source>
        <strain evidence="2">ED321</strain>
        <strain evidence="1">ED321 Heterogonic</strain>
    </source>
</reference>
<dbReference type="STRING" id="34506.A0A090L4I6"/>
<reference evidence="3" key="2">
    <citation type="submission" date="2020-12" db="UniProtKB">
        <authorList>
            <consortium name="WormBaseParasite"/>
        </authorList>
    </citation>
    <scope>IDENTIFICATION</scope>
</reference>
<dbReference type="Proteomes" id="UP000035682">
    <property type="component" value="Unplaced"/>
</dbReference>
<dbReference type="GeneID" id="36375402"/>
<dbReference type="RefSeq" id="XP_024502239.1">
    <property type="nucleotide sequence ID" value="XM_024648241.1"/>
</dbReference>
<dbReference type="EMBL" id="LN609528">
    <property type="protein sequence ID" value="CEF63037.1"/>
    <property type="molecule type" value="Genomic_DNA"/>
</dbReference>